<evidence type="ECO:0000256" key="7">
    <source>
        <dbReference type="ARBA" id="ARBA00022903"/>
    </source>
</evidence>
<feature type="transmembrane region" description="Helical" evidence="11">
    <location>
        <begin position="230"/>
        <end position="248"/>
    </location>
</feature>
<dbReference type="Proteomes" id="UP000248729">
    <property type="component" value="Unassembled WGS sequence"/>
</dbReference>
<comment type="subcellular location">
    <subcellularLocation>
        <location evidence="11">Cell inner membrane</location>
        <topology evidence="11">Multi-pass membrane protein</topology>
    </subcellularLocation>
    <subcellularLocation>
        <location evidence="1">Cell membrane</location>
        <topology evidence="1">Multi-pass membrane protein</topology>
    </subcellularLocation>
</comment>
<evidence type="ECO:0000256" key="10">
    <source>
        <dbReference type="ARBA" id="ARBA00023136"/>
    </source>
</evidence>
<protein>
    <recommendedName>
        <fullName evidence="11">Transport permease protein</fullName>
    </recommendedName>
</protein>
<evidence type="ECO:0000256" key="4">
    <source>
        <dbReference type="ARBA" id="ARBA00022475"/>
    </source>
</evidence>
<evidence type="ECO:0000256" key="6">
    <source>
        <dbReference type="ARBA" id="ARBA00022692"/>
    </source>
</evidence>
<feature type="transmembrane region" description="Helical" evidence="11">
    <location>
        <begin position="141"/>
        <end position="164"/>
    </location>
</feature>
<dbReference type="PROSITE" id="PS51012">
    <property type="entry name" value="ABC_TM2"/>
    <property type="match status" value="1"/>
</dbReference>
<dbReference type="GO" id="GO:0140359">
    <property type="term" value="F:ABC-type transporter activity"/>
    <property type="evidence" value="ECO:0007669"/>
    <property type="project" value="InterPro"/>
</dbReference>
<evidence type="ECO:0000256" key="11">
    <source>
        <dbReference type="RuleBase" id="RU361157"/>
    </source>
</evidence>
<dbReference type="AlphaFoldDB" id="A0A329E704"/>
<dbReference type="Pfam" id="PF01061">
    <property type="entry name" value="ABC2_membrane"/>
    <property type="match status" value="1"/>
</dbReference>
<keyword evidence="9" id="KW-0625">Polysaccharide transport</keyword>
<dbReference type="PIRSF" id="PIRSF006648">
    <property type="entry name" value="DrrB"/>
    <property type="match status" value="1"/>
</dbReference>
<evidence type="ECO:0000256" key="8">
    <source>
        <dbReference type="ARBA" id="ARBA00022989"/>
    </source>
</evidence>
<organism evidence="13 14">
    <name type="scientific">Vibrio diazotrophicus</name>
    <dbReference type="NCBI Taxonomy" id="685"/>
    <lineage>
        <taxon>Bacteria</taxon>
        <taxon>Pseudomonadati</taxon>
        <taxon>Pseudomonadota</taxon>
        <taxon>Gammaproteobacteria</taxon>
        <taxon>Vibrionales</taxon>
        <taxon>Vibrionaceae</taxon>
        <taxon>Vibrio</taxon>
    </lineage>
</organism>
<name>A0A329E704_VIBDI</name>
<reference evidence="13 14" key="1">
    <citation type="submission" date="2018-06" db="EMBL/GenBank/DDBJ databases">
        <title>Freshwater and sediment microbial communities from various areas in North America, analyzing microbe dynamics in response to fracking.</title>
        <authorList>
            <person name="Lamendella R."/>
        </authorList>
    </citation>
    <scope>NUCLEOTIDE SEQUENCE [LARGE SCALE GENOMIC DNA]</scope>
    <source>
        <strain evidence="13 14">99A</strain>
    </source>
</reference>
<evidence type="ECO:0000256" key="1">
    <source>
        <dbReference type="ARBA" id="ARBA00004651"/>
    </source>
</evidence>
<accession>A0A329E704</accession>
<dbReference type="GO" id="GO:0043190">
    <property type="term" value="C:ATP-binding cassette (ABC) transporter complex"/>
    <property type="evidence" value="ECO:0007669"/>
    <property type="project" value="InterPro"/>
</dbReference>
<feature type="transmembrane region" description="Helical" evidence="11">
    <location>
        <begin position="171"/>
        <end position="192"/>
    </location>
</feature>
<keyword evidence="3 11" id="KW-0813">Transport</keyword>
<evidence type="ECO:0000313" key="14">
    <source>
        <dbReference type="Proteomes" id="UP000248729"/>
    </source>
</evidence>
<dbReference type="InterPro" id="IPR000412">
    <property type="entry name" value="ABC_2_transport"/>
</dbReference>
<dbReference type="InterPro" id="IPR047817">
    <property type="entry name" value="ABC2_TM_bact-type"/>
</dbReference>
<keyword evidence="7" id="KW-0972">Capsule biogenesis/degradation</keyword>
<dbReference type="PANTHER" id="PTHR30413:SF10">
    <property type="entry name" value="CAPSULE POLYSACCHARIDE EXPORT INNER-MEMBRANE PROTEIN CTRC"/>
    <property type="match status" value="1"/>
</dbReference>
<evidence type="ECO:0000313" key="13">
    <source>
        <dbReference type="EMBL" id="RAS54437.1"/>
    </source>
</evidence>
<keyword evidence="8 11" id="KW-1133">Transmembrane helix</keyword>
<dbReference type="RefSeq" id="WP_112404805.1">
    <property type="nucleotide sequence ID" value="NZ_QLTR01000050.1"/>
</dbReference>
<keyword evidence="5" id="KW-0762">Sugar transport</keyword>
<evidence type="ECO:0000256" key="5">
    <source>
        <dbReference type="ARBA" id="ARBA00022597"/>
    </source>
</evidence>
<feature type="transmembrane region" description="Helical" evidence="11">
    <location>
        <begin position="106"/>
        <end position="129"/>
    </location>
</feature>
<evidence type="ECO:0000256" key="2">
    <source>
        <dbReference type="ARBA" id="ARBA00007783"/>
    </source>
</evidence>
<feature type="transmembrane region" description="Helical" evidence="11">
    <location>
        <begin position="64"/>
        <end position="85"/>
    </location>
</feature>
<sequence>MKVLTDNLRLIISLTKRDIENRYKNSTLGLVWVIVFPVLMLLIYTFVFGFVFKAKWGGEVEANYSLVMFLGLIIHAFMAECIGRSTSLIQGNANYVKKVVFPLESLCWVALLSSLFQFFMGVVVFFAFLLFSDTSLQSTALLAPVVFLPFLILSYALILFLSSLSVYVRDVAHVMSIVISVMLFMSPVFYSIDAVPVKYQWIMYLNPITYVIENMRNVVLHGSMFEVKGYVIYFIISVVLYVASSKWFKLTKKGFSDVL</sequence>
<evidence type="ECO:0000256" key="3">
    <source>
        <dbReference type="ARBA" id="ARBA00022448"/>
    </source>
</evidence>
<dbReference type="PRINTS" id="PR00164">
    <property type="entry name" value="ABC2TRNSPORT"/>
</dbReference>
<proteinExistence type="inferred from homology"/>
<feature type="domain" description="ABC transmembrane type-2" evidence="12">
    <location>
        <begin position="28"/>
        <end position="251"/>
    </location>
</feature>
<gene>
    <name evidence="13" type="ORF">DET48_1509</name>
</gene>
<evidence type="ECO:0000259" key="12">
    <source>
        <dbReference type="PROSITE" id="PS51012"/>
    </source>
</evidence>
<comment type="caution">
    <text evidence="13">The sequence shown here is derived from an EMBL/GenBank/DDBJ whole genome shotgun (WGS) entry which is preliminary data.</text>
</comment>
<keyword evidence="4 11" id="KW-1003">Cell membrane</keyword>
<dbReference type="EMBL" id="QLTR01000050">
    <property type="protein sequence ID" value="RAS54437.1"/>
    <property type="molecule type" value="Genomic_DNA"/>
</dbReference>
<dbReference type="InterPro" id="IPR013525">
    <property type="entry name" value="ABC2_TM"/>
</dbReference>
<comment type="similarity">
    <text evidence="2 11">Belongs to the ABC-2 integral membrane protein family.</text>
</comment>
<feature type="transmembrane region" description="Helical" evidence="11">
    <location>
        <begin position="30"/>
        <end position="52"/>
    </location>
</feature>
<dbReference type="GO" id="GO:0015774">
    <property type="term" value="P:polysaccharide transport"/>
    <property type="evidence" value="ECO:0007669"/>
    <property type="project" value="UniProtKB-KW"/>
</dbReference>
<dbReference type="GO" id="GO:0015920">
    <property type="term" value="P:lipopolysaccharide transport"/>
    <property type="evidence" value="ECO:0007669"/>
    <property type="project" value="TreeGrafter"/>
</dbReference>
<keyword evidence="6 11" id="KW-0812">Transmembrane</keyword>
<keyword evidence="10 11" id="KW-0472">Membrane</keyword>
<dbReference type="PANTHER" id="PTHR30413">
    <property type="entry name" value="INNER MEMBRANE TRANSPORT PERMEASE"/>
    <property type="match status" value="1"/>
</dbReference>
<evidence type="ECO:0000256" key="9">
    <source>
        <dbReference type="ARBA" id="ARBA00023047"/>
    </source>
</evidence>